<dbReference type="STRING" id="1293036.GCA_001315825_00074"/>
<dbReference type="RefSeq" id="WP_054836139.1">
    <property type="nucleotide sequence ID" value="NZ_BBBA01000001.1"/>
</dbReference>
<reference evidence="1 2" key="1">
    <citation type="submission" date="2018-05" db="EMBL/GenBank/DDBJ databases">
        <title>Complete Genome Sequences of Extremely Thermoacidophilic, Metal-Mobilizing Type-Strain Members of the Archaeal Family Sulfolobaceae: Acidianus brierleyi DSM-1651T, Acidianus sulfidivorans DSM-18786T, Metallosphaera hakonensis DSM-7519T, and Metallosphaera prunae DSM-10039T.</title>
        <authorList>
            <person name="Counts J.A."/>
            <person name="Kelly R.M."/>
        </authorList>
    </citation>
    <scope>NUCLEOTIDE SEQUENCE [LARGE SCALE GENOMIC DNA]</scope>
    <source>
        <strain evidence="1 2">HO1-1</strain>
    </source>
</reference>
<organism evidence="1 2">
    <name type="scientific">Metallosphaera hakonensis JCM 8857 = DSM 7519</name>
    <dbReference type="NCBI Taxonomy" id="1293036"/>
    <lineage>
        <taxon>Archaea</taxon>
        <taxon>Thermoproteota</taxon>
        <taxon>Thermoprotei</taxon>
        <taxon>Sulfolobales</taxon>
        <taxon>Sulfolobaceae</taxon>
        <taxon>Metallosphaera</taxon>
    </lineage>
</organism>
<evidence type="ECO:0000313" key="2">
    <source>
        <dbReference type="Proteomes" id="UP000247586"/>
    </source>
</evidence>
<name>A0A2U9IUD7_9CREN</name>
<proteinExistence type="predicted"/>
<dbReference type="OrthoDB" id="36993at2157"/>
<dbReference type="Proteomes" id="UP000247586">
    <property type="component" value="Chromosome"/>
</dbReference>
<gene>
    <name evidence="1" type="ORF">DFR87_08090</name>
</gene>
<dbReference type="AlphaFoldDB" id="A0A2U9IUD7"/>
<accession>A0A2U9IUD7</accession>
<dbReference type="EMBL" id="CP029287">
    <property type="protein sequence ID" value="AWR99656.1"/>
    <property type="molecule type" value="Genomic_DNA"/>
</dbReference>
<keyword evidence="2" id="KW-1185">Reference proteome</keyword>
<sequence length="145" mass="16094">MKSKEKIGEVLSSMESMNYTGLSVAEQGILTFTKAQLKKILESADSLEQGVDSKSWDDVIVNFLNTVQRVNLLYAYLMQPSVISSLMSGKIWEIAEKVLERISDLMGEVIVMLRRNLKDMGVESLSVSLNSSPPSFNVSIVMKNA</sequence>
<reference evidence="2" key="3">
    <citation type="submission" date="2020-03" db="EMBL/GenBank/DDBJ databases">
        <title>Sequencing and Assembly of Multiple Reported Metal-Biooxidizing Members of the Extremely Thermoacidophilic Archaeal Family Sulfolobaceae.</title>
        <authorList>
            <person name="Counts J.A."/>
            <person name="Kelly R.M."/>
        </authorList>
    </citation>
    <scope>NUCLEOTIDE SEQUENCE [LARGE SCALE GENOMIC DNA]</scope>
    <source>
        <strain evidence="2">HO1-1</strain>
    </source>
</reference>
<evidence type="ECO:0000313" key="1">
    <source>
        <dbReference type="EMBL" id="AWR99656.1"/>
    </source>
</evidence>
<dbReference type="GeneID" id="36835294"/>
<reference evidence="2" key="2">
    <citation type="submission" date="2020-03" db="EMBL/GenBank/DDBJ databases">
        <title>Complete Genome Sequences of Extremely Thermoacidophilic, Metal-Mobilizing Type-Strain Members of the Archaeal Family Sulfolobaceae: Acidianus brierleyi DSM-1651T, Acidianus sulfidivorans DSM-18786T, Metallosphaera hakonensis DSM-7519T, and Metallosphaera prunae DSM-10039T.</title>
        <authorList>
            <person name="Counts J.A."/>
            <person name="Kelly R.M."/>
        </authorList>
    </citation>
    <scope>NUCLEOTIDE SEQUENCE [LARGE SCALE GENOMIC DNA]</scope>
    <source>
        <strain evidence="2">HO1-1</strain>
    </source>
</reference>
<protein>
    <submittedName>
        <fullName evidence="1">Uncharacterized protein</fullName>
    </submittedName>
</protein>
<dbReference type="KEGG" id="mhk:DFR87_08090"/>